<evidence type="ECO:0000256" key="9">
    <source>
        <dbReference type="ARBA" id="ARBA00022838"/>
    </source>
</evidence>
<dbReference type="InterPro" id="IPR011989">
    <property type="entry name" value="ARM-like"/>
</dbReference>
<feature type="region of interest" description="Disordered" evidence="15">
    <location>
        <begin position="1524"/>
        <end position="1552"/>
    </location>
</feature>
<feature type="region of interest" description="Disordered" evidence="15">
    <location>
        <begin position="2170"/>
        <end position="2236"/>
    </location>
</feature>
<dbReference type="GO" id="GO:0061863">
    <property type="term" value="F:microtubule plus end polymerase"/>
    <property type="evidence" value="ECO:0007669"/>
    <property type="project" value="InterPro"/>
</dbReference>
<dbReference type="Pfam" id="PF25757">
    <property type="entry name" value="TPR_DNAAF5"/>
    <property type="match status" value="1"/>
</dbReference>
<sequence>MAAPEEDFTSLPLPDRLVHKSWKARQGAYDELATLFATLDPDDDNAYRKWQDYLKKMVSEANAVAQESGLAAVLAWVANAPSASKTRGVIASMVVDKCMGSTRAGTRQKALDILLMYMEIDVADPVIEEIIPGLNHKTPKNVIACVNALREALHQFGSGVVNVRPLLKQLSKIFDHKDKNVRAEGTNLAIELYRWLGSAMNNSLNDLKPVQIKELQDQFDALPQEKAVPERLLRSEQAKIQSQGPVEDGGAAEDTGEPSGVEEPDPVDPYTLVDPVNILDKLPKNFYEELGSKKWQERKEALITLLGIAQQPRLEDGRYGELVSVLGKKMADVNVVVMTLAANCVQAIATGLRSGFAQYRGMVIHPLLEKFKEKKQHVVDALRGAVDAVYASVSMSEVVEDIVTYSTHKNPQVRSETLQWAVRCLKTTRKLPPKPEIKTLSEAFVKSLEDGDNVVRESAAEALGTLMKVVSERVLTVYLDKLDNIKTAKVKEYCDKAEVKLVGGGSAAKASAAPGRRATVAAPVKTLRPSNSSEIHNKENAPPPPAARSKTVSRAPTKSAPSSAAGLKKKPASSAGAAKAAAPVAKVASKGDAPISYKFSDDSAAEWLEEFAGADVMKQLTESLWKTRLAAVQAILEKVQQEPKEGIECEALTRALSSKPGWKESNFQVMATMINVFQYIAKEVPQYNTTAAILVIPGLADKLGDMKVKKSAGDCLTTISEKLSFQFVLAQAYDTISKQKAPKVLADSLMWIQMTLLEFGTAGLQVRDLIEFLKGVLGNTNAAVRTNAVTVLGTIRMFMGPDVRRFVEDLNPQLLALIDTEFEKAAAKAPPPIIKQAPEGTTAELEDLFPRVDILTELKGETIDMLGDASWKLRKEALDEIARVIEASNKRLQPNLGNELVPALKARLNDSNKNLAMNAVELIGNLAIAVGKPFERHAKTLVGPMAGLLVDQKAHVRGAALAALENVHSAVGLDSMTPSCATALMAEQPQLRKDLLKWLGEKMEATDKLPDLHPMVHPILACLQDKTADVRKGAQTVLVFVVDQVGLDVVRDKCSDLFKGASLASVQPFLDALRPTGARGAAVAASSTAKPATPAKLRRVATAPAGASNSSRAGAPARKSGLSRPSSGSAPAKREVETPQEASAPLVSSDMRAKDQRAAADKGMHKWTFDVPRPELLEFLADQCQGIVSPQVHGQLFSTDHYKEKGFLAGLTAIDEPISNMPASITAIASSVDLDEAELKARYIACTDLILKYVTLRFFDTNTSMFLKCLELLEHLFTLLDGEGYHMSEYEAASFLPFFINKTGDPKETMRVKIRSILKQLTRVYPASKLFTYLLRGLESKNARTRTECLEELASLVQRNSMNVCVPNKAFPLIASQLADRDAAVRNGALAAISQAYLLIGDTVYSYLGRISEKDKSLVQERLKRMPAASKIGVPSAASKMGAERTSPNSRQSARSSMPSSRASGGNSPRDTKPANARMGMTGQNGKPSPTQVQVESEQPEPTIVLSAPRAKVPVFSIDYEEFERATAPPKPSSPSRLQTMSAHNSPAPPSRADYTGLGRIDDAGVPASAPPTRAEFLERLARPAPSLVSQGPYKADILITRITDPDRHIATDALRQLARLLQNDPEAVAPYLDECVPTMLLQFRETVVKLPTGDNITHKYAKHLLVSMLGIFSSSPTASCVAKHHVLQLLDEVVGVIHDPSLKKPADDPHGEVMELILRHLNSLVLRVLEKCNRNLIFDVCLRLLMSTTNALADTNMASRELHLRRQDSFKRCMWKLIKSIPGPVNISVLFRDLQVLMMEYSPQHWQALMRQTGMREEVNLPVLAVKNIIMKATTALGDDVFQHLDLIEEYQEYGWVRQYINSCHQKNQEKRLAGDVPSGSATPSAGSMLDLSAPSQQQQQQAPCRTDTASGGPASPMMSRSRAPMRSSRLALQTDTRESSAGNSIDNLSTANGAATALMTNVAAVAATTTDAQSYLWSERWPAERILREHPLHARVPLDQLEREVKDLFDRVRANQDKEGALKDMYKLREKYPYVNEQIENELSRSASFFARWMRKIFVDKDKQAAGHVEVSPTALKHEAFLKSMRDWRSDAKTFADDSPTLSRRAFLPRGAFGLDAAAAAPTLPPYVGLQHLARPNVSALVNNGDQTQQQPQAYIPPSVTRYQSYTATTSATATTSRPGSHASSGSDKQNSNNSNNNINNGDRSPTSSSSGGKRTPPAIAMDANGAPKSPGKNAALADIKEYLKQRKERVAAAEVQDN</sequence>
<evidence type="ECO:0000256" key="2">
    <source>
        <dbReference type="ARBA" id="ARBA00004629"/>
    </source>
</evidence>
<feature type="compositionally biased region" description="Low complexity" evidence="15">
    <location>
        <begin position="2170"/>
        <end position="2179"/>
    </location>
</feature>
<feature type="domain" description="TOG" evidence="16">
    <location>
        <begin position="598"/>
        <end position="831"/>
    </location>
</feature>
<evidence type="ECO:0000259" key="16">
    <source>
        <dbReference type="SMART" id="SM01349"/>
    </source>
</evidence>
<dbReference type="STRING" id="109895.A0A507E1U9"/>
<dbReference type="GO" id="GO:0051315">
    <property type="term" value="P:attachment of mitotic spindle microtubules to kinetochore"/>
    <property type="evidence" value="ECO:0007669"/>
    <property type="project" value="UniProtKB-ARBA"/>
</dbReference>
<dbReference type="FunFam" id="1.25.10.10:FF:000068">
    <property type="entry name" value="cytoskeleton-associated protein 5 isoform X1"/>
    <property type="match status" value="1"/>
</dbReference>
<name>A0A507E1U9_9FUNG</name>
<dbReference type="GO" id="GO:1990571">
    <property type="term" value="P:meiotic centromere clustering"/>
    <property type="evidence" value="ECO:0007669"/>
    <property type="project" value="UniProtKB-ARBA"/>
</dbReference>
<comment type="subcellular location">
    <subcellularLocation>
        <location evidence="2">Chromosome</location>
        <location evidence="2">Centromere</location>
        <location evidence="2">Kinetochore</location>
    </subcellularLocation>
    <subcellularLocation>
        <location evidence="1">Cytoplasm</location>
        <location evidence="1">Cytoskeleton</location>
        <location evidence="1">Microtubule organizing center</location>
        <location evidence="1">Centrosome</location>
    </subcellularLocation>
    <subcellularLocation>
        <location evidence="3">Cytoplasm</location>
        <location evidence="3">Cytoskeleton</location>
        <location evidence="3">Spindle pole</location>
    </subcellularLocation>
</comment>
<feature type="domain" description="TOG" evidence="16">
    <location>
        <begin position="847"/>
        <end position="1079"/>
    </location>
</feature>
<dbReference type="InterPro" id="IPR034085">
    <property type="entry name" value="TOG"/>
</dbReference>
<feature type="region of interest" description="Disordered" evidence="15">
    <location>
        <begin position="1430"/>
        <end position="1503"/>
    </location>
</feature>
<dbReference type="GO" id="GO:0000922">
    <property type="term" value="C:spindle pole"/>
    <property type="evidence" value="ECO:0007669"/>
    <property type="project" value="UniProtKB-SubCell"/>
</dbReference>
<keyword evidence="6" id="KW-0132">Cell division</keyword>
<dbReference type="GO" id="GO:1990498">
    <property type="term" value="C:mitotic spindle microtubule"/>
    <property type="evidence" value="ECO:0007669"/>
    <property type="project" value="UniProtKB-ARBA"/>
</dbReference>
<feature type="compositionally biased region" description="Acidic residues" evidence="15">
    <location>
        <begin position="250"/>
        <end position="266"/>
    </location>
</feature>
<dbReference type="InterPro" id="IPR021133">
    <property type="entry name" value="HEAT_type_2"/>
</dbReference>
<dbReference type="InterPro" id="IPR016024">
    <property type="entry name" value="ARM-type_fold"/>
</dbReference>
<dbReference type="GO" id="GO:0099070">
    <property type="term" value="C:static microtubule bundle"/>
    <property type="evidence" value="ECO:0007669"/>
    <property type="project" value="UniProtKB-ARBA"/>
</dbReference>
<evidence type="ECO:0000256" key="8">
    <source>
        <dbReference type="ARBA" id="ARBA00022776"/>
    </source>
</evidence>
<keyword evidence="11" id="KW-0131">Cell cycle</keyword>
<dbReference type="FunFam" id="1.25.10.10:FF:000050">
    <property type="entry name" value="Cytoskeleton-associated protein 5 isoform X1"/>
    <property type="match status" value="1"/>
</dbReference>
<dbReference type="FunFam" id="1.25.10.10:FF:000019">
    <property type="entry name" value="Cytoskeleton-associated protein 5"/>
    <property type="match status" value="1"/>
</dbReference>
<feature type="compositionally biased region" description="Low complexity" evidence="15">
    <location>
        <begin position="1449"/>
        <end position="1468"/>
    </location>
</feature>
<dbReference type="GO" id="GO:0030951">
    <property type="term" value="P:establishment or maintenance of microtubule cytoskeleton polarity"/>
    <property type="evidence" value="ECO:0007669"/>
    <property type="project" value="InterPro"/>
</dbReference>
<feature type="domain" description="TOG" evidence="16">
    <location>
        <begin position="1"/>
        <end position="228"/>
    </location>
</feature>
<dbReference type="GO" id="GO:0000022">
    <property type="term" value="P:mitotic spindle elongation"/>
    <property type="evidence" value="ECO:0007669"/>
    <property type="project" value="UniProtKB-ARBA"/>
</dbReference>
<evidence type="ECO:0000256" key="1">
    <source>
        <dbReference type="ARBA" id="ARBA00004300"/>
    </source>
</evidence>
<dbReference type="Gene3D" id="1.25.10.10">
    <property type="entry name" value="Leucine-rich Repeat Variant"/>
    <property type="match status" value="5"/>
</dbReference>
<keyword evidence="8" id="KW-0498">Mitosis</keyword>
<gene>
    <name evidence="17" type="ORF">PhCBS80983_g04029</name>
</gene>
<reference evidence="17 18" key="1">
    <citation type="journal article" date="2019" name="Sci. Rep.">
        <title>Comparative genomics of chytrid fungi reveal insights into the obligate biotrophic and pathogenic lifestyle of Synchytrium endobioticum.</title>
        <authorList>
            <person name="van de Vossenberg B.T.L.H."/>
            <person name="Warris S."/>
            <person name="Nguyen H.D.T."/>
            <person name="van Gent-Pelzer M.P.E."/>
            <person name="Joly D.L."/>
            <person name="van de Geest H.C."/>
            <person name="Bonants P.J.M."/>
            <person name="Smith D.S."/>
            <person name="Levesque C.A."/>
            <person name="van der Lee T.A.J."/>
        </authorList>
    </citation>
    <scope>NUCLEOTIDE SEQUENCE [LARGE SCALE GENOMIC DNA]</scope>
    <source>
        <strain evidence="17 18">CBS 809.83</strain>
    </source>
</reference>
<evidence type="ECO:0000256" key="7">
    <source>
        <dbReference type="ARBA" id="ARBA00022737"/>
    </source>
</evidence>
<feature type="region of interest" description="Disordered" evidence="15">
    <location>
        <begin position="238"/>
        <end position="269"/>
    </location>
</feature>
<accession>A0A507E1U9</accession>
<keyword evidence="7" id="KW-0677">Repeat</keyword>
<dbReference type="InterPro" id="IPR057978">
    <property type="entry name" value="TPR_DAAF5"/>
</dbReference>
<feature type="compositionally biased region" description="Low complexity" evidence="15">
    <location>
        <begin position="1084"/>
        <end position="1095"/>
    </location>
</feature>
<comment type="caution">
    <text evidence="17">The sequence shown here is derived from an EMBL/GenBank/DDBJ whole genome shotgun (WGS) entry which is preliminary data.</text>
</comment>
<evidence type="ECO:0000256" key="6">
    <source>
        <dbReference type="ARBA" id="ARBA00022618"/>
    </source>
</evidence>
<evidence type="ECO:0000256" key="5">
    <source>
        <dbReference type="ARBA" id="ARBA00022490"/>
    </source>
</evidence>
<feature type="compositionally biased region" description="Low complexity" evidence="15">
    <location>
        <begin position="507"/>
        <end position="518"/>
    </location>
</feature>
<dbReference type="InterPro" id="IPR048491">
    <property type="entry name" value="XMAP215_CLASP_TOG"/>
</dbReference>
<feature type="domain" description="TOG" evidence="16">
    <location>
        <begin position="1175"/>
        <end position="1432"/>
    </location>
</feature>
<keyword evidence="12" id="KW-0137">Centromere</keyword>
<dbReference type="PROSITE" id="PS50077">
    <property type="entry name" value="HEAT_REPEAT"/>
    <property type="match status" value="1"/>
</dbReference>
<dbReference type="EMBL" id="QEAQ01000057">
    <property type="protein sequence ID" value="TPX57138.1"/>
    <property type="molecule type" value="Genomic_DNA"/>
</dbReference>
<evidence type="ECO:0000256" key="13">
    <source>
        <dbReference type="ARBA" id="ARBA00025722"/>
    </source>
</evidence>
<feature type="region of interest" description="Disordered" evidence="15">
    <location>
        <begin position="505"/>
        <end position="575"/>
    </location>
</feature>
<dbReference type="GO" id="GO:0046785">
    <property type="term" value="P:microtubule polymerization"/>
    <property type="evidence" value="ECO:0007669"/>
    <property type="project" value="InterPro"/>
</dbReference>
<dbReference type="GO" id="GO:0051301">
    <property type="term" value="P:cell division"/>
    <property type="evidence" value="ECO:0007669"/>
    <property type="project" value="UniProtKB-KW"/>
</dbReference>
<feature type="compositionally biased region" description="Polar residues" evidence="15">
    <location>
        <begin position="1534"/>
        <end position="1545"/>
    </location>
</feature>
<proteinExistence type="inferred from homology"/>
<dbReference type="GO" id="GO:0051010">
    <property type="term" value="F:microtubule plus-end binding"/>
    <property type="evidence" value="ECO:0007669"/>
    <property type="project" value="InterPro"/>
</dbReference>
<feature type="repeat" description="HEAT" evidence="14">
    <location>
        <begin position="440"/>
        <end position="478"/>
    </location>
</feature>
<evidence type="ECO:0000256" key="3">
    <source>
        <dbReference type="ARBA" id="ARBA00004647"/>
    </source>
</evidence>
<dbReference type="PANTHER" id="PTHR12609">
    <property type="entry name" value="MICROTUBULE ASSOCIATED PROTEIN XMAP215"/>
    <property type="match status" value="1"/>
</dbReference>
<evidence type="ECO:0000256" key="11">
    <source>
        <dbReference type="ARBA" id="ARBA00023306"/>
    </source>
</evidence>
<keyword evidence="5" id="KW-0963">Cytoplasm</keyword>
<dbReference type="SMART" id="SM01349">
    <property type="entry name" value="TOG"/>
    <property type="match status" value="5"/>
</dbReference>
<feature type="compositionally biased region" description="Low complexity" evidence="15">
    <location>
        <begin position="2186"/>
        <end position="2203"/>
    </location>
</feature>
<dbReference type="SUPFAM" id="SSF48371">
    <property type="entry name" value="ARM repeat"/>
    <property type="match status" value="3"/>
</dbReference>
<feature type="compositionally biased region" description="Polar residues" evidence="15">
    <location>
        <begin position="1482"/>
        <end position="1497"/>
    </location>
</feature>
<dbReference type="GO" id="GO:0000776">
    <property type="term" value="C:kinetochore"/>
    <property type="evidence" value="ECO:0007669"/>
    <property type="project" value="UniProtKB-KW"/>
</dbReference>
<evidence type="ECO:0000313" key="18">
    <source>
        <dbReference type="Proteomes" id="UP000318582"/>
    </source>
</evidence>
<evidence type="ECO:0000313" key="17">
    <source>
        <dbReference type="EMBL" id="TPX57138.1"/>
    </source>
</evidence>
<keyword evidence="9" id="KW-0995">Kinetochore</keyword>
<dbReference type="FunFam" id="1.25.10.10:FF:000063">
    <property type="entry name" value="Putative cytoskeleton-associated protein 5"/>
    <property type="match status" value="1"/>
</dbReference>
<dbReference type="InterPro" id="IPR045110">
    <property type="entry name" value="XMAP215"/>
</dbReference>
<feature type="compositionally biased region" description="Low complexity" evidence="15">
    <location>
        <begin position="558"/>
        <end position="575"/>
    </location>
</feature>
<evidence type="ECO:0000256" key="15">
    <source>
        <dbReference type="SAM" id="MobiDB-lite"/>
    </source>
</evidence>
<feature type="domain" description="TOG" evidence="16">
    <location>
        <begin position="271"/>
        <end position="503"/>
    </location>
</feature>
<organism evidence="17 18">
    <name type="scientific">Powellomyces hirtus</name>
    <dbReference type="NCBI Taxonomy" id="109895"/>
    <lineage>
        <taxon>Eukaryota</taxon>
        <taxon>Fungi</taxon>
        <taxon>Fungi incertae sedis</taxon>
        <taxon>Chytridiomycota</taxon>
        <taxon>Chytridiomycota incertae sedis</taxon>
        <taxon>Chytridiomycetes</taxon>
        <taxon>Spizellomycetales</taxon>
        <taxon>Powellomycetaceae</taxon>
        <taxon>Powellomyces</taxon>
    </lineage>
</organism>
<keyword evidence="10" id="KW-0206">Cytoskeleton</keyword>
<protein>
    <recommendedName>
        <fullName evidence="16">TOG domain-containing protein</fullName>
    </recommendedName>
</protein>
<feature type="region of interest" description="Disordered" evidence="15">
    <location>
        <begin position="1084"/>
        <end position="1159"/>
    </location>
</feature>
<feature type="compositionally biased region" description="Polar residues" evidence="15">
    <location>
        <begin position="2204"/>
        <end position="2215"/>
    </location>
</feature>
<dbReference type="Pfam" id="PF21041">
    <property type="entry name" value="XMAP215_CLASP_TOG"/>
    <property type="match status" value="3"/>
</dbReference>
<feature type="compositionally biased region" description="Low complexity" evidence="15">
    <location>
        <begin position="1915"/>
        <end position="1934"/>
    </location>
</feature>
<dbReference type="GO" id="GO:0005881">
    <property type="term" value="C:cytoplasmic microtubule"/>
    <property type="evidence" value="ECO:0007669"/>
    <property type="project" value="UniProtKB-ARBA"/>
</dbReference>
<keyword evidence="4" id="KW-0158">Chromosome</keyword>
<evidence type="ECO:0000256" key="14">
    <source>
        <dbReference type="PROSITE-ProRule" id="PRU00103"/>
    </source>
</evidence>
<evidence type="ECO:0000256" key="4">
    <source>
        <dbReference type="ARBA" id="ARBA00022454"/>
    </source>
</evidence>
<keyword evidence="18" id="KW-1185">Reference proteome</keyword>
<dbReference type="GO" id="GO:0044732">
    <property type="term" value="C:mitotic spindle pole body"/>
    <property type="evidence" value="ECO:0007669"/>
    <property type="project" value="UniProtKB-ARBA"/>
</dbReference>
<evidence type="ECO:0000256" key="12">
    <source>
        <dbReference type="ARBA" id="ARBA00023328"/>
    </source>
</evidence>
<dbReference type="Proteomes" id="UP000318582">
    <property type="component" value="Unassembled WGS sequence"/>
</dbReference>
<evidence type="ECO:0000256" key="10">
    <source>
        <dbReference type="ARBA" id="ARBA00023212"/>
    </source>
</evidence>
<comment type="similarity">
    <text evidence="13">Belongs to the TOG/XMAP215 family.</text>
</comment>
<feature type="region of interest" description="Disordered" evidence="15">
    <location>
        <begin position="1872"/>
        <end position="1947"/>
    </location>
</feature>